<feature type="compositionally biased region" description="Basic residues" evidence="1">
    <location>
        <begin position="406"/>
        <end position="423"/>
    </location>
</feature>
<dbReference type="NCBIfam" id="TIGR01443">
    <property type="entry name" value="intein_Cterm"/>
    <property type="match status" value="1"/>
</dbReference>
<evidence type="ECO:0000256" key="1">
    <source>
        <dbReference type="SAM" id="MobiDB-lite"/>
    </source>
</evidence>
<dbReference type="InterPro" id="IPR011335">
    <property type="entry name" value="Restrct_endonuc-II-like"/>
</dbReference>
<dbReference type="RefSeq" id="WP_176579655.1">
    <property type="nucleotide sequence ID" value="NZ_UGTF01000002.1"/>
</dbReference>
<feature type="region of interest" description="Disordered" evidence="1">
    <location>
        <begin position="376"/>
        <end position="424"/>
    </location>
</feature>
<protein>
    <submittedName>
        <fullName evidence="2">Protein of uncharacterized function (DUF1557)</fullName>
    </submittedName>
</protein>
<feature type="compositionally biased region" description="Basic and acidic residues" evidence="1">
    <location>
        <begin position="388"/>
        <end position="397"/>
    </location>
</feature>
<dbReference type="EMBL" id="UGTF01000002">
    <property type="protein sequence ID" value="SUB89298.1"/>
    <property type="molecule type" value="Genomic_DNA"/>
</dbReference>
<dbReference type="SUPFAM" id="SSF48452">
    <property type="entry name" value="TPR-like"/>
    <property type="match status" value="1"/>
</dbReference>
<dbReference type="AlphaFoldDB" id="A0A379E9E2"/>
<dbReference type="SUPFAM" id="SSF51294">
    <property type="entry name" value="Hedgehog/intein (Hint) domain"/>
    <property type="match status" value="1"/>
</dbReference>
<dbReference type="Gene3D" id="1.25.40.10">
    <property type="entry name" value="Tetratricopeptide repeat domain"/>
    <property type="match status" value="1"/>
</dbReference>
<dbReference type="InterPro" id="IPR030934">
    <property type="entry name" value="Intein_C"/>
</dbReference>
<dbReference type="Gene3D" id="2.170.16.10">
    <property type="entry name" value="Hedgehog/Intein (Hint) domain"/>
    <property type="match status" value="1"/>
</dbReference>
<dbReference type="CDD" id="cd00081">
    <property type="entry name" value="Hint"/>
    <property type="match status" value="1"/>
</dbReference>
<evidence type="ECO:0000313" key="3">
    <source>
        <dbReference type="Proteomes" id="UP000254156"/>
    </source>
</evidence>
<reference evidence="2 3" key="1">
    <citation type="submission" date="2018-06" db="EMBL/GenBank/DDBJ databases">
        <authorList>
            <consortium name="Pathogen Informatics"/>
            <person name="Doyle S."/>
        </authorList>
    </citation>
    <scope>NUCLEOTIDE SEQUENCE [LARGE SCALE GENOMIC DNA]</scope>
    <source>
        <strain evidence="2 3">NCTC11632</strain>
    </source>
</reference>
<proteinExistence type="predicted"/>
<dbReference type="Proteomes" id="UP000254156">
    <property type="component" value="Unassembled WGS sequence"/>
</dbReference>
<dbReference type="Pfam" id="PF07591">
    <property type="entry name" value="PT-HINT"/>
    <property type="match status" value="1"/>
</dbReference>
<dbReference type="InterPro" id="IPR011990">
    <property type="entry name" value="TPR-like_helical_dom_sf"/>
</dbReference>
<sequence length="449" mass="51113">MDSTTERVNNRTAQEVKVLFSITREIDTPSSEISGLLIAAQAYFAIRDSERSLFYTEEALNKSRELMDSGEPSGYQVWKSCMLLKGALLYNDKDSSRALVVYEELADHASTHSDVYYLMEARRMCGHLYYSTGEKQAAFEYMLLALASGAYLDMSIRRQSTFLHAAHMALYLCSALRPLCDLDILRSQLREWLGDDWEDVLSASVSPEHHFYSNGSWVEARDLRAGDLLQLKEKNCYTTLISVETLPHYEKVYNFDIADNENYYVTEDGILVHNGYSDKADDLAKASDDSDFDISKYKLKDGQKLGDFGEDIAEDYYRAQGYDEFYAVQNRSGNGVDIVARNSETGDMVKVEVKTTRQDRLWNGGETREIPMSKDQRQMGGENYTNDRLNRAAKSEDGYTDGHSSKQAKKALKDQRKAKKTGAKVKTEKLDIYVDKTGKLRGKPEVRKW</sequence>
<dbReference type="SUPFAM" id="SSF52980">
    <property type="entry name" value="Restriction endonuclease-like"/>
    <property type="match status" value="1"/>
</dbReference>
<dbReference type="InterPro" id="IPR036844">
    <property type="entry name" value="Hint_dom_sf"/>
</dbReference>
<name>A0A379E9E2_9PORP</name>
<evidence type="ECO:0000313" key="2">
    <source>
        <dbReference type="EMBL" id="SUB89298.1"/>
    </source>
</evidence>
<gene>
    <name evidence="2" type="ORF">NCTC11632_01400</name>
</gene>
<dbReference type="CDD" id="cd20736">
    <property type="entry name" value="PoNe_Nuclease"/>
    <property type="match status" value="1"/>
</dbReference>
<accession>A0A379E9E2</accession>
<organism evidence="2 3">
    <name type="scientific">Porphyromonas macacae</name>
    <dbReference type="NCBI Taxonomy" id="28115"/>
    <lineage>
        <taxon>Bacteria</taxon>
        <taxon>Pseudomonadati</taxon>
        <taxon>Bacteroidota</taxon>
        <taxon>Bacteroidia</taxon>
        <taxon>Bacteroidales</taxon>
        <taxon>Porphyromonadaceae</taxon>
        <taxon>Porphyromonas</taxon>
    </lineage>
</organism>